<proteinExistence type="predicted"/>
<dbReference type="Proteomes" id="UP000053424">
    <property type="component" value="Unassembled WGS sequence"/>
</dbReference>
<protein>
    <submittedName>
        <fullName evidence="1">Uncharacterized protein</fullName>
    </submittedName>
</protein>
<evidence type="ECO:0000313" key="1">
    <source>
        <dbReference type="EMBL" id="KIM48126.1"/>
    </source>
</evidence>
<dbReference type="HOGENOM" id="CLU_153333_0_0_1"/>
<accession>A0A0C3CWD0</accession>
<dbReference type="EMBL" id="KN831769">
    <property type="protein sequence ID" value="KIM48126.1"/>
    <property type="molecule type" value="Genomic_DNA"/>
</dbReference>
<organism evidence="1 2">
    <name type="scientific">Hebeloma cylindrosporum</name>
    <dbReference type="NCBI Taxonomy" id="76867"/>
    <lineage>
        <taxon>Eukaryota</taxon>
        <taxon>Fungi</taxon>
        <taxon>Dikarya</taxon>
        <taxon>Basidiomycota</taxon>
        <taxon>Agaricomycotina</taxon>
        <taxon>Agaricomycetes</taxon>
        <taxon>Agaricomycetidae</taxon>
        <taxon>Agaricales</taxon>
        <taxon>Agaricineae</taxon>
        <taxon>Hymenogastraceae</taxon>
        <taxon>Hebeloma</taxon>
    </lineage>
</organism>
<name>A0A0C3CWD0_HEBCY</name>
<sequence length="120" mass="13496">MPALQNYDVLLDLTNDMHDLVSIQLLRDYGRQSGQIVLLNPEETLTLILESGCSYQYAVKSHTKVANVTARSWRDISCCVSQLLTGSTTDAISSHVSRAVNGLSVDRLWRDHQYDVWNEA</sequence>
<reference evidence="1 2" key="1">
    <citation type="submission" date="2014-04" db="EMBL/GenBank/DDBJ databases">
        <authorList>
            <consortium name="DOE Joint Genome Institute"/>
            <person name="Kuo A."/>
            <person name="Gay G."/>
            <person name="Dore J."/>
            <person name="Kohler A."/>
            <person name="Nagy L.G."/>
            <person name="Floudas D."/>
            <person name="Copeland A."/>
            <person name="Barry K.W."/>
            <person name="Cichocki N."/>
            <person name="Veneault-Fourrey C."/>
            <person name="LaButti K."/>
            <person name="Lindquist E.A."/>
            <person name="Lipzen A."/>
            <person name="Lundell T."/>
            <person name="Morin E."/>
            <person name="Murat C."/>
            <person name="Sun H."/>
            <person name="Tunlid A."/>
            <person name="Henrissat B."/>
            <person name="Grigoriev I.V."/>
            <person name="Hibbett D.S."/>
            <person name="Martin F."/>
            <person name="Nordberg H.P."/>
            <person name="Cantor M.N."/>
            <person name="Hua S.X."/>
        </authorList>
    </citation>
    <scope>NUCLEOTIDE SEQUENCE [LARGE SCALE GENOMIC DNA]</scope>
    <source>
        <strain evidence="2">h7</strain>
    </source>
</reference>
<keyword evidence="2" id="KW-1185">Reference proteome</keyword>
<dbReference type="AlphaFoldDB" id="A0A0C3CWD0"/>
<dbReference type="OrthoDB" id="3249150at2759"/>
<evidence type="ECO:0000313" key="2">
    <source>
        <dbReference type="Proteomes" id="UP000053424"/>
    </source>
</evidence>
<gene>
    <name evidence="1" type="ORF">M413DRAFT_439844</name>
</gene>
<reference evidence="2" key="2">
    <citation type="submission" date="2015-01" db="EMBL/GenBank/DDBJ databases">
        <title>Evolutionary Origins and Diversification of the Mycorrhizal Mutualists.</title>
        <authorList>
            <consortium name="DOE Joint Genome Institute"/>
            <consortium name="Mycorrhizal Genomics Consortium"/>
            <person name="Kohler A."/>
            <person name="Kuo A."/>
            <person name="Nagy L.G."/>
            <person name="Floudas D."/>
            <person name="Copeland A."/>
            <person name="Barry K.W."/>
            <person name="Cichocki N."/>
            <person name="Veneault-Fourrey C."/>
            <person name="LaButti K."/>
            <person name="Lindquist E.A."/>
            <person name="Lipzen A."/>
            <person name="Lundell T."/>
            <person name="Morin E."/>
            <person name="Murat C."/>
            <person name="Riley R."/>
            <person name="Ohm R."/>
            <person name="Sun H."/>
            <person name="Tunlid A."/>
            <person name="Henrissat B."/>
            <person name="Grigoriev I.V."/>
            <person name="Hibbett D.S."/>
            <person name="Martin F."/>
        </authorList>
    </citation>
    <scope>NUCLEOTIDE SEQUENCE [LARGE SCALE GENOMIC DNA]</scope>
    <source>
        <strain evidence="2">h7</strain>
    </source>
</reference>